<dbReference type="EMBL" id="CAMXCT030000630">
    <property type="protein sequence ID" value="CAL4768713.1"/>
    <property type="molecule type" value="Genomic_DNA"/>
</dbReference>
<organism evidence="2">
    <name type="scientific">Cladocopium goreaui</name>
    <dbReference type="NCBI Taxonomy" id="2562237"/>
    <lineage>
        <taxon>Eukaryota</taxon>
        <taxon>Sar</taxon>
        <taxon>Alveolata</taxon>
        <taxon>Dinophyceae</taxon>
        <taxon>Suessiales</taxon>
        <taxon>Symbiodiniaceae</taxon>
        <taxon>Cladocopium</taxon>
    </lineage>
</organism>
<reference evidence="3" key="2">
    <citation type="submission" date="2024-04" db="EMBL/GenBank/DDBJ databases">
        <authorList>
            <person name="Chen Y."/>
            <person name="Shah S."/>
            <person name="Dougan E. K."/>
            <person name="Thang M."/>
            <person name="Chan C."/>
        </authorList>
    </citation>
    <scope>NUCLEOTIDE SEQUENCE [LARGE SCALE GENOMIC DNA]</scope>
</reference>
<feature type="region of interest" description="Disordered" evidence="1">
    <location>
        <begin position="566"/>
        <end position="608"/>
    </location>
</feature>
<dbReference type="AlphaFoldDB" id="A0A9P1C023"/>
<sequence length="608" mass="65223">MDNSSNSDASDHPAWSEEGMVHWLYERCERRLEKAVTKQDPTKTNQYLARQGILSDMLAALEVATAETRGHIKQVLEDITDLSSDEDSPTMNTGGHDIALNSGVPTGIATAFVHGVAGMTLCGCDFGDIEISNNSSMIPFTTLVLTAWSLALGGYTWYWLRQPVRPVYFPPTTLAAHTADAEPQVNEDLQLEGSLLVALRRINGRLERAQRRGNIGQSMKHMQSRTWLLSCVAHYTTCSPEERIRMAEVISDTCNLSEDDESPCHGLGENERHYQLVEADKAFRAMMSLLEYDRYEELTKPLINERGEITSLVRQQVPMPMHYGTIGTNAFYTGNPLPGMNGPFKFFVNTPAHFLPDPATPAAQPSFQSMGCQAMSPMSMASKTPAGATVPDAFGASPKGLQVPTFRPQVSGSAFTDVSPYVAGDPAQAHLAHVLQVPTFMPQVSGSAFTDVSPYVAGDPEQAHLEHGLQVPTFMPQVSGGSALHQPGGSALHQPGYTSSPVAYPGQLLLSGAPVIVPGPAAAMGGSTPLSPVPAAFMSGHSMPGTPMPVVPHATSDRMGAAAAKVPMARGTEDGTSGTSTPMTTPAKFSTSKSKNKKKEKSNRCMCF</sequence>
<dbReference type="EMBL" id="CAMXCT020000630">
    <property type="protein sequence ID" value="CAL1134776.1"/>
    <property type="molecule type" value="Genomic_DNA"/>
</dbReference>
<keyword evidence="4" id="KW-1185">Reference proteome</keyword>
<proteinExistence type="predicted"/>
<protein>
    <submittedName>
        <fullName evidence="2">Uncharacterized protein</fullName>
    </submittedName>
</protein>
<reference evidence="2" key="1">
    <citation type="submission" date="2022-10" db="EMBL/GenBank/DDBJ databases">
        <authorList>
            <person name="Chen Y."/>
            <person name="Dougan E. K."/>
            <person name="Chan C."/>
            <person name="Rhodes N."/>
            <person name="Thang M."/>
        </authorList>
    </citation>
    <scope>NUCLEOTIDE SEQUENCE</scope>
</reference>
<evidence type="ECO:0000313" key="2">
    <source>
        <dbReference type="EMBL" id="CAI3981401.1"/>
    </source>
</evidence>
<evidence type="ECO:0000256" key="1">
    <source>
        <dbReference type="SAM" id="MobiDB-lite"/>
    </source>
</evidence>
<comment type="caution">
    <text evidence="2">The sequence shown here is derived from an EMBL/GenBank/DDBJ whole genome shotgun (WGS) entry which is preliminary data.</text>
</comment>
<evidence type="ECO:0000313" key="3">
    <source>
        <dbReference type="EMBL" id="CAL1134776.1"/>
    </source>
</evidence>
<gene>
    <name evidence="2" type="ORF">C1SCF055_LOCUS9194</name>
</gene>
<dbReference type="EMBL" id="CAMXCT010000630">
    <property type="protein sequence ID" value="CAI3981401.1"/>
    <property type="molecule type" value="Genomic_DNA"/>
</dbReference>
<evidence type="ECO:0000313" key="4">
    <source>
        <dbReference type="Proteomes" id="UP001152797"/>
    </source>
</evidence>
<dbReference type="Proteomes" id="UP001152797">
    <property type="component" value="Unassembled WGS sequence"/>
</dbReference>
<name>A0A9P1C023_9DINO</name>
<feature type="compositionally biased region" description="Low complexity" evidence="1">
    <location>
        <begin position="575"/>
        <end position="593"/>
    </location>
</feature>
<accession>A0A9P1C023</accession>